<dbReference type="CDD" id="cd00383">
    <property type="entry name" value="trans_reg_C"/>
    <property type="match status" value="1"/>
</dbReference>
<dbReference type="InterPro" id="IPR036388">
    <property type="entry name" value="WH-like_DNA-bd_sf"/>
</dbReference>
<evidence type="ECO:0000313" key="14">
    <source>
        <dbReference type="Proteomes" id="UP000190814"/>
    </source>
</evidence>
<keyword evidence="2 8" id="KW-0597">Phosphoprotein</keyword>
<evidence type="ECO:0000256" key="2">
    <source>
        <dbReference type="ARBA" id="ARBA00022553"/>
    </source>
</evidence>
<dbReference type="STRING" id="39495.SAMN02745111_00894"/>
<keyword evidence="3" id="KW-0902">Two-component regulatory system</keyword>
<dbReference type="GO" id="GO:0006355">
    <property type="term" value="P:regulation of DNA-templated transcription"/>
    <property type="evidence" value="ECO:0007669"/>
    <property type="project" value="InterPro"/>
</dbReference>
<evidence type="ECO:0000256" key="4">
    <source>
        <dbReference type="ARBA" id="ARBA00023015"/>
    </source>
</evidence>
<dbReference type="GO" id="GO:0000156">
    <property type="term" value="F:phosphorelay response regulator activity"/>
    <property type="evidence" value="ECO:0007669"/>
    <property type="project" value="TreeGrafter"/>
</dbReference>
<dbReference type="FunFam" id="3.40.50.2300:FF:000001">
    <property type="entry name" value="DNA-binding response regulator PhoB"/>
    <property type="match status" value="1"/>
</dbReference>
<feature type="domain" description="OmpR/PhoB-type" evidence="12">
    <location>
        <begin position="136"/>
        <end position="233"/>
    </location>
</feature>
<evidence type="ECO:0000259" key="11">
    <source>
        <dbReference type="PROSITE" id="PS50110"/>
    </source>
</evidence>
<dbReference type="EMBL" id="FUXZ01000005">
    <property type="protein sequence ID" value="SKA64098.1"/>
    <property type="molecule type" value="Genomic_DNA"/>
</dbReference>
<evidence type="ECO:0000256" key="9">
    <source>
        <dbReference type="PROSITE-ProRule" id="PRU01091"/>
    </source>
</evidence>
<evidence type="ECO:0000256" key="8">
    <source>
        <dbReference type="PROSITE-ProRule" id="PRU00169"/>
    </source>
</evidence>
<dbReference type="SMART" id="SM00862">
    <property type="entry name" value="Trans_reg_C"/>
    <property type="match status" value="1"/>
</dbReference>
<dbReference type="SUPFAM" id="SSF52172">
    <property type="entry name" value="CheY-like"/>
    <property type="match status" value="1"/>
</dbReference>
<keyword evidence="6" id="KW-0804">Transcription</keyword>
<evidence type="ECO:0000256" key="6">
    <source>
        <dbReference type="ARBA" id="ARBA00023163"/>
    </source>
</evidence>
<evidence type="ECO:0000256" key="7">
    <source>
        <dbReference type="ARBA" id="ARBA00024867"/>
    </source>
</evidence>
<keyword evidence="10" id="KW-0175">Coiled coil</keyword>
<dbReference type="GO" id="GO:0005829">
    <property type="term" value="C:cytosol"/>
    <property type="evidence" value="ECO:0007669"/>
    <property type="project" value="TreeGrafter"/>
</dbReference>
<dbReference type="PANTHER" id="PTHR48111:SF40">
    <property type="entry name" value="PHOSPHATE REGULON TRANSCRIPTIONAL REGULATORY PROTEIN PHOB"/>
    <property type="match status" value="1"/>
</dbReference>
<proteinExistence type="predicted"/>
<sequence length="233" mass="27157">MSGKILLVDDEKEIIDLIEIYLKNEGYEVAKFERGQEALDYVENNHVDLAILDVMLPDVDGFTICRKIREKFFFPIIMLTAKVEDTDKVNGIMLGADDYITKPFKMLELIARVRANIRRAQNYNVALEQNENKNEEEKYLINGLEINASKHTVTLYDEVLDLTPIEFNIVLYLARHEGMAVSSEELFEAVWKEKYFDSNNTVFVHIARIREKMHENSRKPIYIKTVWGVGYKL</sequence>
<keyword evidence="5 9" id="KW-0238">DNA-binding</keyword>
<feature type="modified residue" description="4-aspartylphosphate" evidence="8">
    <location>
        <position position="53"/>
    </location>
</feature>
<evidence type="ECO:0000256" key="10">
    <source>
        <dbReference type="SAM" id="Coils"/>
    </source>
</evidence>
<dbReference type="PROSITE" id="PS51755">
    <property type="entry name" value="OMPR_PHOB"/>
    <property type="match status" value="1"/>
</dbReference>
<dbReference type="PROSITE" id="PS50110">
    <property type="entry name" value="RESPONSE_REGULATORY"/>
    <property type="match status" value="1"/>
</dbReference>
<dbReference type="FunFam" id="1.10.10.10:FF:000018">
    <property type="entry name" value="DNA-binding response regulator ResD"/>
    <property type="match status" value="1"/>
</dbReference>
<dbReference type="Pfam" id="PF00486">
    <property type="entry name" value="Trans_reg_C"/>
    <property type="match status" value="1"/>
</dbReference>
<dbReference type="OrthoDB" id="9790442at2"/>
<comment type="function">
    <text evidence="7">May play the central regulatory role in sporulation. It may be an element of the effector pathway responsible for the activation of sporulation genes in response to nutritional stress. Spo0A may act in concert with spo0H (a sigma factor) to control the expression of some genes that are critical to the sporulation process.</text>
</comment>
<dbReference type="Pfam" id="PF00072">
    <property type="entry name" value="Response_reg"/>
    <property type="match status" value="1"/>
</dbReference>
<protein>
    <recommendedName>
        <fullName evidence="1">Stage 0 sporulation protein A homolog</fullName>
    </recommendedName>
</protein>
<dbReference type="Gene3D" id="6.10.250.690">
    <property type="match status" value="1"/>
</dbReference>
<dbReference type="PANTHER" id="PTHR48111">
    <property type="entry name" value="REGULATOR OF RPOS"/>
    <property type="match status" value="1"/>
</dbReference>
<dbReference type="GO" id="GO:0000976">
    <property type="term" value="F:transcription cis-regulatory region binding"/>
    <property type="evidence" value="ECO:0007669"/>
    <property type="project" value="TreeGrafter"/>
</dbReference>
<dbReference type="GO" id="GO:0032993">
    <property type="term" value="C:protein-DNA complex"/>
    <property type="evidence" value="ECO:0007669"/>
    <property type="project" value="TreeGrafter"/>
</dbReference>
<feature type="coiled-coil region" evidence="10">
    <location>
        <begin position="110"/>
        <end position="147"/>
    </location>
</feature>
<dbReference type="AlphaFoldDB" id="A0A1T4VGW1"/>
<dbReference type="InterPro" id="IPR001867">
    <property type="entry name" value="OmpR/PhoB-type_DNA-bd"/>
</dbReference>
<evidence type="ECO:0000259" key="12">
    <source>
        <dbReference type="PROSITE" id="PS51755"/>
    </source>
</evidence>
<dbReference type="RefSeq" id="WP_078765909.1">
    <property type="nucleotide sequence ID" value="NZ_FUXZ01000005.1"/>
</dbReference>
<dbReference type="Gene3D" id="3.40.50.2300">
    <property type="match status" value="1"/>
</dbReference>
<evidence type="ECO:0000256" key="1">
    <source>
        <dbReference type="ARBA" id="ARBA00018672"/>
    </source>
</evidence>
<dbReference type="InterPro" id="IPR011006">
    <property type="entry name" value="CheY-like_superfamily"/>
</dbReference>
<name>A0A1T4VGW1_9FIRM</name>
<keyword evidence="4" id="KW-0805">Transcription regulation</keyword>
<accession>A0A1T4VGW1</accession>
<evidence type="ECO:0000256" key="3">
    <source>
        <dbReference type="ARBA" id="ARBA00023012"/>
    </source>
</evidence>
<feature type="DNA-binding region" description="OmpR/PhoB-type" evidence="9">
    <location>
        <begin position="136"/>
        <end position="233"/>
    </location>
</feature>
<reference evidence="13 14" key="1">
    <citation type="submission" date="2017-02" db="EMBL/GenBank/DDBJ databases">
        <authorList>
            <person name="Peterson S.W."/>
        </authorList>
    </citation>
    <scope>NUCLEOTIDE SEQUENCE [LARGE SCALE GENOMIC DNA]</scope>
    <source>
        <strain evidence="13 14">ATCC 35992</strain>
    </source>
</reference>
<evidence type="ECO:0000313" key="13">
    <source>
        <dbReference type="EMBL" id="SKA64098.1"/>
    </source>
</evidence>
<dbReference type="SMART" id="SM00448">
    <property type="entry name" value="REC"/>
    <property type="match status" value="1"/>
</dbReference>
<dbReference type="Gene3D" id="1.10.10.10">
    <property type="entry name" value="Winged helix-like DNA-binding domain superfamily/Winged helix DNA-binding domain"/>
    <property type="match status" value="1"/>
</dbReference>
<gene>
    <name evidence="13" type="ORF">SAMN02745111_00894</name>
</gene>
<dbReference type="Proteomes" id="UP000190814">
    <property type="component" value="Unassembled WGS sequence"/>
</dbReference>
<dbReference type="InterPro" id="IPR001789">
    <property type="entry name" value="Sig_transdc_resp-reg_receiver"/>
</dbReference>
<dbReference type="SUPFAM" id="SSF46894">
    <property type="entry name" value="C-terminal effector domain of the bipartite response regulators"/>
    <property type="match status" value="1"/>
</dbReference>
<feature type="domain" description="Response regulatory" evidence="11">
    <location>
        <begin position="4"/>
        <end position="117"/>
    </location>
</feature>
<dbReference type="InterPro" id="IPR016032">
    <property type="entry name" value="Sig_transdc_resp-reg_C-effctor"/>
</dbReference>
<evidence type="ECO:0000256" key="5">
    <source>
        <dbReference type="ARBA" id="ARBA00023125"/>
    </source>
</evidence>
<keyword evidence="14" id="KW-1185">Reference proteome</keyword>
<dbReference type="InterPro" id="IPR039420">
    <property type="entry name" value="WalR-like"/>
</dbReference>
<dbReference type="CDD" id="cd17574">
    <property type="entry name" value="REC_OmpR"/>
    <property type="match status" value="1"/>
</dbReference>
<organism evidence="13 14">
    <name type="scientific">Eubacterium uniforme</name>
    <dbReference type="NCBI Taxonomy" id="39495"/>
    <lineage>
        <taxon>Bacteria</taxon>
        <taxon>Bacillati</taxon>
        <taxon>Bacillota</taxon>
        <taxon>Clostridia</taxon>
        <taxon>Eubacteriales</taxon>
        <taxon>Eubacteriaceae</taxon>
        <taxon>Eubacterium</taxon>
    </lineage>
</organism>